<dbReference type="InterPro" id="IPR000522">
    <property type="entry name" value="ABC_transptr_permease_BtuC"/>
</dbReference>
<dbReference type="Proteomes" id="UP000214880">
    <property type="component" value="Unassembled WGS sequence"/>
</dbReference>
<gene>
    <name evidence="9" type="ORF">SAMN04488502_110113</name>
</gene>
<feature type="transmembrane region" description="Helical" evidence="8">
    <location>
        <begin position="94"/>
        <end position="113"/>
    </location>
</feature>
<feature type="transmembrane region" description="Helical" evidence="8">
    <location>
        <begin position="248"/>
        <end position="274"/>
    </location>
</feature>
<evidence type="ECO:0000256" key="1">
    <source>
        <dbReference type="ARBA" id="ARBA00004651"/>
    </source>
</evidence>
<feature type="transmembrane region" description="Helical" evidence="8">
    <location>
        <begin position="201"/>
        <end position="219"/>
    </location>
</feature>
<evidence type="ECO:0000256" key="7">
    <source>
        <dbReference type="ARBA" id="ARBA00023136"/>
    </source>
</evidence>
<evidence type="ECO:0000313" key="10">
    <source>
        <dbReference type="Proteomes" id="UP000214880"/>
    </source>
</evidence>
<comment type="subcellular location">
    <subcellularLocation>
        <location evidence="1">Cell membrane</location>
        <topology evidence="1">Multi-pass membrane protein</topology>
    </subcellularLocation>
</comment>
<feature type="transmembrane region" description="Helical" evidence="8">
    <location>
        <begin position="158"/>
        <end position="178"/>
    </location>
</feature>
<keyword evidence="3" id="KW-0813">Transport</keyword>
<dbReference type="SUPFAM" id="SSF81345">
    <property type="entry name" value="ABC transporter involved in vitamin B12 uptake, BtuC"/>
    <property type="match status" value="1"/>
</dbReference>
<evidence type="ECO:0000313" key="9">
    <source>
        <dbReference type="EMBL" id="SDN02630.1"/>
    </source>
</evidence>
<dbReference type="CDD" id="cd06550">
    <property type="entry name" value="TM_ABC_iron-siderophores_like"/>
    <property type="match status" value="1"/>
</dbReference>
<feature type="transmembrane region" description="Helical" evidence="8">
    <location>
        <begin position="62"/>
        <end position="82"/>
    </location>
</feature>
<dbReference type="GO" id="GO:0022857">
    <property type="term" value="F:transmembrane transporter activity"/>
    <property type="evidence" value="ECO:0007669"/>
    <property type="project" value="InterPro"/>
</dbReference>
<keyword evidence="6 8" id="KW-1133">Transmembrane helix</keyword>
<feature type="transmembrane region" description="Helical" evidence="8">
    <location>
        <begin position="286"/>
        <end position="308"/>
    </location>
</feature>
<accession>A0A1G9Y0R5</accession>
<dbReference type="FunFam" id="1.10.3470.10:FF:000001">
    <property type="entry name" value="Vitamin B12 ABC transporter permease BtuC"/>
    <property type="match status" value="1"/>
</dbReference>
<organism evidence="9 10">
    <name type="scientific">Dendrosporobacter quercicolus</name>
    <dbReference type="NCBI Taxonomy" id="146817"/>
    <lineage>
        <taxon>Bacteria</taxon>
        <taxon>Bacillati</taxon>
        <taxon>Bacillota</taxon>
        <taxon>Negativicutes</taxon>
        <taxon>Selenomonadales</taxon>
        <taxon>Sporomusaceae</taxon>
        <taxon>Dendrosporobacter</taxon>
    </lineage>
</organism>
<dbReference type="PANTHER" id="PTHR30472:SF23">
    <property type="entry name" value="IRON-UPTAKE SYSTEM PERMEASE PROTEIN FEUC"/>
    <property type="match status" value="1"/>
</dbReference>
<keyword evidence="5 8" id="KW-0812">Transmembrane</keyword>
<keyword evidence="4" id="KW-1003">Cell membrane</keyword>
<dbReference type="RefSeq" id="WP_092074586.1">
    <property type="nucleotide sequence ID" value="NZ_FNHB01000010.1"/>
</dbReference>
<keyword evidence="7 8" id="KW-0472">Membrane</keyword>
<feature type="transmembrane region" description="Helical" evidence="8">
    <location>
        <begin position="315"/>
        <end position="336"/>
    </location>
</feature>
<evidence type="ECO:0000256" key="6">
    <source>
        <dbReference type="ARBA" id="ARBA00022989"/>
    </source>
</evidence>
<protein>
    <submittedName>
        <fullName evidence="9">Iron complex transport system permease protein</fullName>
    </submittedName>
</protein>
<dbReference type="GO" id="GO:0005886">
    <property type="term" value="C:plasma membrane"/>
    <property type="evidence" value="ECO:0007669"/>
    <property type="project" value="UniProtKB-SubCell"/>
</dbReference>
<evidence type="ECO:0000256" key="5">
    <source>
        <dbReference type="ARBA" id="ARBA00022692"/>
    </source>
</evidence>
<keyword evidence="10" id="KW-1185">Reference proteome</keyword>
<evidence type="ECO:0000256" key="2">
    <source>
        <dbReference type="ARBA" id="ARBA00007935"/>
    </source>
</evidence>
<dbReference type="GO" id="GO:0033214">
    <property type="term" value="P:siderophore-iron import into cell"/>
    <property type="evidence" value="ECO:0007669"/>
    <property type="project" value="TreeGrafter"/>
</dbReference>
<dbReference type="STRING" id="146817.SAMN04488502_110113"/>
<dbReference type="PANTHER" id="PTHR30472">
    <property type="entry name" value="FERRIC ENTEROBACTIN TRANSPORT SYSTEM PERMEASE PROTEIN"/>
    <property type="match status" value="1"/>
</dbReference>
<sequence>MLKQGEGRYWAVMLVMGGLVSAFCYASLSYGIIELSFADTVLTLLGLHSTGEHDVLIQQFRLPRLIIAGLAGAGLGVAGAVLQGISRNGLADPGILGINAGAGLAIVLFIFFYHGQMSGSDGLAVLLMPFFGLAGGLAAALFVYLFSWNNGRLDHQRFLLNGIALASGLSALTLYIMLKMNPADFLTATVWSMGSLLNANWQYIIVTLPWFLLLFPVLLHKADMLDLLQLEEISVRSLGISVEREQTLLLVCTTGLVSACVSVAGSIAFVGLIVPHLARRLAGIHYSRIIPLCALLGMLLVIMADFIAKNLFAPAEIAVGIIISLVGAPYFIYLLFTQKN</sequence>
<dbReference type="InterPro" id="IPR037294">
    <property type="entry name" value="ABC_BtuC-like"/>
</dbReference>
<evidence type="ECO:0000256" key="3">
    <source>
        <dbReference type="ARBA" id="ARBA00022448"/>
    </source>
</evidence>
<dbReference type="OrthoDB" id="9792889at2"/>
<feature type="transmembrane region" description="Helical" evidence="8">
    <location>
        <begin position="12"/>
        <end position="33"/>
    </location>
</feature>
<comment type="similarity">
    <text evidence="2">Belongs to the binding-protein-dependent transport system permease family. FecCD subfamily.</text>
</comment>
<evidence type="ECO:0000256" key="8">
    <source>
        <dbReference type="SAM" id="Phobius"/>
    </source>
</evidence>
<dbReference type="Gene3D" id="1.10.3470.10">
    <property type="entry name" value="ABC transporter involved in vitamin B12 uptake, BtuC"/>
    <property type="match status" value="1"/>
</dbReference>
<feature type="transmembrane region" description="Helical" evidence="8">
    <location>
        <begin position="125"/>
        <end position="146"/>
    </location>
</feature>
<dbReference type="EMBL" id="FNHB01000010">
    <property type="protein sequence ID" value="SDN02630.1"/>
    <property type="molecule type" value="Genomic_DNA"/>
</dbReference>
<name>A0A1G9Y0R5_9FIRM</name>
<evidence type="ECO:0000256" key="4">
    <source>
        <dbReference type="ARBA" id="ARBA00022475"/>
    </source>
</evidence>
<proteinExistence type="inferred from homology"/>
<reference evidence="9 10" key="1">
    <citation type="submission" date="2016-10" db="EMBL/GenBank/DDBJ databases">
        <authorList>
            <person name="de Groot N.N."/>
        </authorList>
    </citation>
    <scope>NUCLEOTIDE SEQUENCE [LARGE SCALE GENOMIC DNA]</scope>
    <source>
        <strain evidence="9 10">DSM 1736</strain>
    </source>
</reference>
<dbReference type="AlphaFoldDB" id="A0A1G9Y0R5"/>
<dbReference type="Pfam" id="PF01032">
    <property type="entry name" value="FecCD"/>
    <property type="match status" value="1"/>
</dbReference>